<evidence type="ECO:0000313" key="11">
    <source>
        <dbReference type="Proteomes" id="UP000002051"/>
    </source>
</evidence>
<evidence type="ECO:0000256" key="4">
    <source>
        <dbReference type="ARBA" id="ARBA00023002"/>
    </source>
</evidence>
<feature type="domain" description="Fe2OG dioxygenase" evidence="7">
    <location>
        <begin position="219"/>
        <end position="319"/>
    </location>
</feature>
<dbReference type="OrthoDB" id="288590at2759"/>
<evidence type="ECO:0000313" key="10">
    <source>
        <dbReference type="EnsemblPlants" id="KEH22669"/>
    </source>
</evidence>
<dbReference type="Pfam" id="PF03171">
    <property type="entry name" value="2OG-FeII_Oxy"/>
    <property type="match status" value="1"/>
</dbReference>
<organism evidence="8 11">
    <name type="scientific">Medicago truncatula</name>
    <name type="common">Barrel medic</name>
    <name type="synonym">Medicago tribuloides</name>
    <dbReference type="NCBI Taxonomy" id="3880"/>
    <lineage>
        <taxon>Eukaryota</taxon>
        <taxon>Viridiplantae</taxon>
        <taxon>Streptophyta</taxon>
        <taxon>Embryophyta</taxon>
        <taxon>Tracheophyta</taxon>
        <taxon>Spermatophyta</taxon>
        <taxon>Magnoliopsida</taxon>
        <taxon>eudicotyledons</taxon>
        <taxon>Gunneridae</taxon>
        <taxon>Pentapetalae</taxon>
        <taxon>rosids</taxon>
        <taxon>fabids</taxon>
        <taxon>Fabales</taxon>
        <taxon>Fabaceae</taxon>
        <taxon>Papilionoideae</taxon>
        <taxon>50 kb inversion clade</taxon>
        <taxon>NPAAA clade</taxon>
        <taxon>Hologalegina</taxon>
        <taxon>IRL clade</taxon>
        <taxon>Trifolieae</taxon>
        <taxon>Medicago</taxon>
    </lineage>
</organism>
<accession>A0A072TYT9</accession>
<dbReference type="PANTHER" id="PTHR10209:SF797">
    <property type="entry name" value="OXIDASE, PUTATIVE-RELATED"/>
    <property type="match status" value="1"/>
</dbReference>
<dbReference type="Gramene" id="rna40278">
    <property type="protein sequence ID" value="RHN45857.1"/>
    <property type="gene ID" value="gene40278"/>
</dbReference>
<dbReference type="KEGG" id="mtr:25498303"/>
<dbReference type="HOGENOM" id="CLU_010119_0_0_1"/>
<evidence type="ECO:0000313" key="8">
    <source>
        <dbReference type="EMBL" id="KEH22669.1"/>
    </source>
</evidence>
<dbReference type="FunFam" id="2.60.120.330:FF:000005">
    <property type="entry name" value="1-aminocyclopropane-1-carboxylate oxidase homolog 1"/>
    <property type="match status" value="1"/>
</dbReference>
<dbReference type="PANTHER" id="PTHR10209">
    <property type="entry name" value="OXIDOREDUCTASE, 2OG-FE II OXYGENASE FAMILY PROTEIN"/>
    <property type="match status" value="1"/>
</dbReference>
<comment type="cofactor">
    <cofactor evidence="1">
        <name>Fe cation</name>
        <dbReference type="ChEBI" id="CHEBI:24875"/>
    </cofactor>
</comment>
<dbReference type="EMBL" id="PSQE01000007">
    <property type="protein sequence ID" value="RHN45857.1"/>
    <property type="molecule type" value="Genomic_DNA"/>
</dbReference>
<comment type="similarity">
    <text evidence="2 6">Belongs to the iron/ascorbate-dependent oxidoreductase family.</text>
</comment>
<evidence type="ECO:0000256" key="5">
    <source>
        <dbReference type="ARBA" id="ARBA00023004"/>
    </source>
</evidence>
<reference evidence="10" key="3">
    <citation type="submission" date="2015-04" db="UniProtKB">
        <authorList>
            <consortium name="EnsemblPlants"/>
        </authorList>
    </citation>
    <scope>IDENTIFICATION</scope>
    <source>
        <strain evidence="10">cv. Jemalong A17</strain>
    </source>
</reference>
<dbReference type="InterPro" id="IPR026992">
    <property type="entry name" value="DIOX_N"/>
</dbReference>
<keyword evidence="3 6" id="KW-0479">Metal-binding</keyword>
<sequence>MVVKNTNQLEESTNSTYDRKTEVKNFDDSKAGVRGLVEHGVSKIPRIFHTGKLDIGENSASDSKLSVPIVDLKDIHIDQAQRVEVIEQIQSACHVGGFFQVINHDIPIDVLDEMIHGIRSFHEQDVDVRKEFYTRDLKKKVMYFSNGTLFSGQAANWRDTIGFAVAPHPFKPNELPSICRDSVIKYSQKIRDLGFIIFELLSEALGLDRDYLKELNCCEGLFIQGHYYPACPEPELTMGTAKHTDTSFITLLLQDQLGGLQVLHGDKWVNVPPIHGALVVNVGDLLQLISNDRFVSVYHRVLSQNIGPRISVASFFVNSREPIEGTSKVYGPIKELLSEENPPIYKDITIKDFFAYYYAKGLDGNSSLEPFKL</sequence>
<dbReference type="SUPFAM" id="SSF51197">
    <property type="entry name" value="Clavaminate synthase-like"/>
    <property type="match status" value="1"/>
</dbReference>
<evidence type="ECO:0000313" key="12">
    <source>
        <dbReference type="Proteomes" id="UP000265566"/>
    </source>
</evidence>
<evidence type="ECO:0000256" key="6">
    <source>
        <dbReference type="RuleBase" id="RU003682"/>
    </source>
</evidence>
<reference evidence="8 11" key="1">
    <citation type="journal article" date="2011" name="Nature">
        <title>The Medicago genome provides insight into the evolution of rhizobial symbioses.</title>
        <authorList>
            <person name="Young N.D."/>
            <person name="Debelle F."/>
            <person name="Oldroyd G.E."/>
            <person name="Geurts R."/>
            <person name="Cannon S.B."/>
            <person name="Udvardi M.K."/>
            <person name="Benedito V.A."/>
            <person name="Mayer K.F."/>
            <person name="Gouzy J."/>
            <person name="Schoof H."/>
            <person name="Van de Peer Y."/>
            <person name="Proost S."/>
            <person name="Cook D.R."/>
            <person name="Meyers B.C."/>
            <person name="Spannagl M."/>
            <person name="Cheung F."/>
            <person name="De Mita S."/>
            <person name="Krishnakumar V."/>
            <person name="Gundlach H."/>
            <person name="Zhou S."/>
            <person name="Mudge J."/>
            <person name="Bharti A.K."/>
            <person name="Murray J.D."/>
            <person name="Naoumkina M.A."/>
            <person name="Rosen B."/>
            <person name="Silverstein K.A."/>
            <person name="Tang H."/>
            <person name="Rombauts S."/>
            <person name="Zhao P.X."/>
            <person name="Zhou P."/>
            <person name="Barbe V."/>
            <person name="Bardou P."/>
            <person name="Bechner M."/>
            <person name="Bellec A."/>
            <person name="Berger A."/>
            <person name="Berges H."/>
            <person name="Bidwell S."/>
            <person name="Bisseling T."/>
            <person name="Choisne N."/>
            <person name="Couloux A."/>
            <person name="Denny R."/>
            <person name="Deshpande S."/>
            <person name="Dai X."/>
            <person name="Doyle J.J."/>
            <person name="Dudez A.M."/>
            <person name="Farmer A.D."/>
            <person name="Fouteau S."/>
            <person name="Franken C."/>
            <person name="Gibelin C."/>
            <person name="Gish J."/>
            <person name="Goldstein S."/>
            <person name="Gonzalez A.J."/>
            <person name="Green P.J."/>
            <person name="Hallab A."/>
            <person name="Hartog M."/>
            <person name="Hua A."/>
            <person name="Humphray S.J."/>
            <person name="Jeong D.H."/>
            <person name="Jing Y."/>
            <person name="Jocker A."/>
            <person name="Kenton S.M."/>
            <person name="Kim D.J."/>
            <person name="Klee K."/>
            <person name="Lai H."/>
            <person name="Lang C."/>
            <person name="Lin S."/>
            <person name="Macmil S.L."/>
            <person name="Magdelenat G."/>
            <person name="Matthews L."/>
            <person name="McCorrison J."/>
            <person name="Monaghan E.L."/>
            <person name="Mun J.H."/>
            <person name="Najar F.Z."/>
            <person name="Nicholson C."/>
            <person name="Noirot C."/>
            <person name="O'Bleness M."/>
            <person name="Paule C.R."/>
            <person name="Poulain J."/>
            <person name="Prion F."/>
            <person name="Qin B."/>
            <person name="Qu C."/>
            <person name="Retzel E.F."/>
            <person name="Riddle C."/>
            <person name="Sallet E."/>
            <person name="Samain S."/>
            <person name="Samson N."/>
            <person name="Sanders I."/>
            <person name="Saurat O."/>
            <person name="Scarpelli C."/>
            <person name="Schiex T."/>
            <person name="Segurens B."/>
            <person name="Severin A.J."/>
            <person name="Sherrier D.J."/>
            <person name="Shi R."/>
            <person name="Sims S."/>
            <person name="Singer S.R."/>
            <person name="Sinharoy S."/>
            <person name="Sterck L."/>
            <person name="Viollet A."/>
            <person name="Wang B.B."/>
            <person name="Wang K."/>
            <person name="Wang M."/>
            <person name="Wang X."/>
            <person name="Warfsmann J."/>
            <person name="Weissenbach J."/>
            <person name="White D.D."/>
            <person name="White J.D."/>
            <person name="Wiley G.B."/>
            <person name="Wincker P."/>
            <person name="Xing Y."/>
            <person name="Yang L."/>
            <person name="Yao Z."/>
            <person name="Ying F."/>
            <person name="Zhai J."/>
            <person name="Zhou L."/>
            <person name="Zuber A."/>
            <person name="Denarie J."/>
            <person name="Dixon R.A."/>
            <person name="May G.D."/>
            <person name="Schwartz D.C."/>
            <person name="Rogers J."/>
            <person name="Quetier F."/>
            <person name="Town C.D."/>
            <person name="Roe B.A."/>
        </authorList>
    </citation>
    <scope>NUCLEOTIDE SEQUENCE [LARGE SCALE GENOMIC DNA]</scope>
    <source>
        <strain evidence="8">A17</strain>
        <strain evidence="10 11">cv. Jemalong A17</strain>
    </source>
</reference>
<name>A0A072TYT9_MEDTR</name>
<dbReference type="AlphaFoldDB" id="A0A072TYT9"/>
<protein>
    <submittedName>
        <fullName evidence="8">2OG-Fe(II) oxygenase family oxidoreductase</fullName>
    </submittedName>
    <submittedName>
        <fullName evidence="9">Putative deacetoxyvindoline 4-hydroxylase</fullName>
        <ecNumber evidence="9">1.14.11.20</ecNumber>
    </submittedName>
</protein>
<dbReference type="GO" id="GO:0050590">
    <property type="term" value="F:desacetoxyvindoline 4-hydroxylase activity"/>
    <property type="evidence" value="ECO:0007669"/>
    <property type="project" value="UniProtKB-EC"/>
</dbReference>
<dbReference type="EMBL" id="CM001223">
    <property type="protein sequence ID" value="KEH22669.1"/>
    <property type="molecule type" value="Genomic_DNA"/>
</dbReference>
<dbReference type="Gene3D" id="2.60.120.330">
    <property type="entry name" value="B-lactam Antibiotic, Isopenicillin N Synthase, Chain"/>
    <property type="match status" value="1"/>
</dbReference>
<reference evidence="9" key="5">
    <citation type="journal article" date="2018" name="Nat. Plants">
        <title>Whole-genome landscape of Medicago truncatula symbiotic genes.</title>
        <authorList>
            <person name="Pecrix Y."/>
            <person name="Gamas P."/>
            <person name="Carrere S."/>
        </authorList>
    </citation>
    <scope>NUCLEOTIDE SEQUENCE</scope>
    <source>
        <tissue evidence="9">Leaves</tissue>
    </source>
</reference>
<gene>
    <name evidence="10" type="primary">25498303</name>
    <name evidence="8" type="ordered locus">MTR_7g056393</name>
    <name evidence="9" type="ORF">MtrunA17_Chr7g0236011</name>
</gene>
<dbReference type="InterPro" id="IPR027443">
    <property type="entry name" value="IPNS-like_sf"/>
</dbReference>
<reference evidence="8 11" key="2">
    <citation type="journal article" date="2014" name="BMC Genomics">
        <title>An improved genome release (version Mt4.0) for the model legume Medicago truncatula.</title>
        <authorList>
            <person name="Tang H."/>
            <person name="Krishnakumar V."/>
            <person name="Bidwell S."/>
            <person name="Rosen B."/>
            <person name="Chan A."/>
            <person name="Zhou S."/>
            <person name="Gentzbittel L."/>
            <person name="Childs K.L."/>
            <person name="Yandell M."/>
            <person name="Gundlach H."/>
            <person name="Mayer K.F."/>
            <person name="Schwartz D.C."/>
            <person name="Town C.D."/>
        </authorList>
    </citation>
    <scope>GENOME REANNOTATION</scope>
    <source>
        <strain evidence="8">A17</strain>
        <strain evidence="10 11">cv. Jemalong A17</strain>
    </source>
</reference>
<dbReference type="Proteomes" id="UP000265566">
    <property type="component" value="Chromosome 7"/>
</dbReference>
<keyword evidence="11" id="KW-1185">Reference proteome</keyword>
<evidence type="ECO:0000313" key="9">
    <source>
        <dbReference type="EMBL" id="RHN45857.1"/>
    </source>
</evidence>
<dbReference type="EnsemblPlants" id="KEH22669">
    <property type="protein sequence ID" value="KEH22669"/>
    <property type="gene ID" value="MTR_7g056393"/>
</dbReference>
<keyword evidence="4 6" id="KW-0560">Oxidoreductase</keyword>
<dbReference type="InterPro" id="IPR044861">
    <property type="entry name" value="IPNS-like_FE2OG_OXY"/>
</dbReference>
<evidence type="ECO:0000256" key="2">
    <source>
        <dbReference type="ARBA" id="ARBA00008056"/>
    </source>
</evidence>
<evidence type="ECO:0000256" key="3">
    <source>
        <dbReference type="ARBA" id="ARBA00022723"/>
    </source>
</evidence>
<dbReference type="Pfam" id="PF14226">
    <property type="entry name" value="DIOX_N"/>
    <property type="match status" value="1"/>
</dbReference>
<dbReference type="EC" id="1.14.11.20" evidence="9"/>
<dbReference type="GO" id="GO:0046872">
    <property type="term" value="F:metal ion binding"/>
    <property type="evidence" value="ECO:0007669"/>
    <property type="project" value="UniProtKB-KW"/>
</dbReference>
<evidence type="ECO:0000256" key="1">
    <source>
        <dbReference type="ARBA" id="ARBA00001962"/>
    </source>
</evidence>
<keyword evidence="5 6" id="KW-0408">Iron</keyword>
<dbReference type="InterPro" id="IPR005123">
    <property type="entry name" value="Oxoglu/Fe-dep_dioxygenase_dom"/>
</dbReference>
<evidence type="ECO:0000259" key="7">
    <source>
        <dbReference type="PROSITE" id="PS51471"/>
    </source>
</evidence>
<dbReference type="Proteomes" id="UP000002051">
    <property type="component" value="Unassembled WGS sequence"/>
</dbReference>
<reference evidence="12" key="4">
    <citation type="journal article" date="2018" name="Nat. Plants">
        <title>Whole-genome landscape of Medicago truncatula symbiotic genes.</title>
        <authorList>
            <person name="Pecrix Y."/>
            <person name="Staton S.E."/>
            <person name="Sallet E."/>
            <person name="Lelandais-Briere C."/>
            <person name="Moreau S."/>
            <person name="Carrere S."/>
            <person name="Blein T."/>
            <person name="Jardinaud M.F."/>
            <person name="Latrasse D."/>
            <person name="Zouine M."/>
            <person name="Zahm M."/>
            <person name="Kreplak J."/>
            <person name="Mayjonade B."/>
            <person name="Satge C."/>
            <person name="Perez M."/>
            <person name="Cauet S."/>
            <person name="Marande W."/>
            <person name="Chantry-Darmon C."/>
            <person name="Lopez-Roques C."/>
            <person name="Bouchez O."/>
            <person name="Berard A."/>
            <person name="Debelle F."/>
            <person name="Munos S."/>
            <person name="Bendahmane A."/>
            <person name="Berges H."/>
            <person name="Niebel A."/>
            <person name="Buitink J."/>
            <person name="Frugier F."/>
            <person name="Benhamed M."/>
            <person name="Crespi M."/>
            <person name="Gouzy J."/>
            <person name="Gamas P."/>
        </authorList>
    </citation>
    <scope>NUCLEOTIDE SEQUENCE [LARGE SCALE GENOMIC DNA]</scope>
    <source>
        <strain evidence="12">cv. Jemalong A17</strain>
    </source>
</reference>
<proteinExistence type="inferred from homology"/>
<dbReference type="PROSITE" id="PS51471">
    <property type="entry name" value="FE2OG_OXY"/>
    <property type="match status" value="1"/>
</dbReference>